<accession>A0A7S0FFT4</accession>
<proteinExistence type="predicted"/>
<protein>
    <submittedName>
        <fullName evidence="1">Uncharacterized protein</fullName>
    </submittedName>
</protein>
<name>A0A7S0FFT4_9DINO</name>
<sequence>MPDFCFALTWTLYRALGDTIDVATKETVSSLFLAEAGFADDGQVTRQDFLELFAPALRANMPEAPAEVEGQGAAGVSELEIAVHSPAEGLTLDVELRAEEGAVAALRREVALHWPKHAPLLLYLGGRLLEDSTAISELRGRLRGGAVVQALPEQPGAASSCAVS</sequence>
<organism evidence="1">
    <name type="scientific">Pyrodinium bahamense</name>
    <dbReference type="NCBI Taxonomy" id="73915"/>
    <lineage>
        <taxon>Eukaryota</taxon>
        <taxon>Sar</taxon>
        <taxon>Alveolata</taxon>
        <taxon>Dinophyceae</taxon>
        <taxon>Gonyaulacales</taxon>
        <taxon>Pyrocystaceae</taxon>
        <taxon>Pyrodinium</taxon>
    </lineage>
</organism>
<reference evidence="1" key="1">
    <citation type="submission" date="2021-01" db="EMBL/GenBank/DDBJ databases">
        <authorList>
            <person name="Corre E."/>
            <person name="Pelletier E."/>
            <person name="Niang G."/>
            <person name="Scheremetjew M."/>
            <person name="Finn R."/>
            <person name="Kale V."/>
            <person name="Holt S."/>
            <person name="Cochrane G."/>
            <person name="Meng A."/>
            <person name="Brown T."/>
            <person name="Cohen L."/>
        </authorList>
    </citation>
    <scope>NUCLEOTIDE SEQUENCE</scope>
    <source>
        <strain evidence="1">Pbaha01</strain>
    </source>
</reference>
<evidence type="ECO:0000313" key="1">
    <source>
        <dbReference type="EMBL" id="CAD8358872.1"/>
    </source>
</evidence>
<dbReference type="EMBL" id="HBEG01023137">
    <property type="protein sequence ID" value="CAD8358872.1"/>
    <property type="molecule type" value="Transcribed_RNA"/>
</dbReference>
<dbReference type="AlphaFoldDB" id="A0A7S0FFT4"/>
<gene>
    <name evidence="1" type="ORF">PBAH0796_LOCUS14043</name>
</gene>